<proteinExistence type="predicted"/>
<dbReference type="Proteomes" id="UP000095042">
    <property type="component" value="Unassembled WGS sequence"/>
</dbReference>
<comment type="caution">
    <text evidence="1">The sequence shown here is derived from an EMBL/GenBank/DDBJ whole genome shotgun (WGS) entry which is preliminary data.</text>
</comment>
<name>A0A1E3W9A7_9HYPH</name>
<accession>A0A1E3W9A7</accession>
<organism evidence="1 2">
    <name type="scientific">Methyloceanibacter marginalis</name>
    <dbReference type="NCBI Taxonomy" id="1774971"/>
    <lineage>
        <taxon>Bacteria</taxon>
        <taxon>Pseudomonadati</taxon>
        <taxon>Pseudomonadota</taxon>
        <taxon>Alphaproteobacteria</taxon>
        <taxon>Hyphomicrobiales</taxon>
        <taxon>Hyphomicrobiaceae</taxon>
        <taxon>Methyloceanibacter</taxon>
    </lineage>
</organism>
<dbReference type="AlphaFoldDB" id="A0A1E3W9A7"/>
<gene>
    <name evidence="1" type="ORF">AUC71_00110</name>
</gene>
<evidence type="ECO:0000313" key="1">
    <source>
        <dbReference type="EMBL" id="ODS02361.1"/>
    </source>
</evidence>
<dbReference type="EMBL" id="LPWD01000334">
    <property type="protein sequence ID" value="ODS02361.1"/>
    <property type="molecule type" value="Genomic_DNA"/>
</dbReference>
<reference evidence="1 2" key="1">
    <citation type="journal article" date="2016" name="Environ. Microbiol.">
        <title>New Methyloceanibacter diversity from North Sea sediments includes methanotroph containing solely the soluble methane monooxygenase.</title>
        <authorList>
            <person name="Vekeman B."/>
            <person name="Kerckhof F.M."/>
            <person name="Cremers G."/>
            <person name="de Vos P."/>
            <person name="Vandamme P."/>
            <person name="Boon N."/>
            <person name="Op den Camp H.J."/>
            <person name="Heylen K."/>
        </authorList>
    </citation>
    <scope>NUCLEOTIDE SEQUENCE [LARGE SCALE GENOMIC DNA]</scope>
    <source>
        <strain evidence="1 2">R-67177</strain>
    </source>
</reference>
<evidence type="ECO:0000313" key="2">
    <source>
        <dbReference type="Proteomes" id="UP000095042"/>
    </source>
</evidence>
<keyword evidence="2" id="KW-1185">Reference proteome</keyword>
<sequence>MLPAGAQAFEIQGEDAELPQSPAEALGLNPVYTLPQFEGSSLAMPYASSPDDTGFVSDYGNSIAIPAPGLSQPTPAWQSSPFFR</sequence>
<protein>
    <submittedName>
        <fullName evidence="1">Uncharacterized protein</fullName>
    </submittedName>
</protein>